<organism evidence="2 3">
    <name type="scientific">Elysia crispata</name>
    <name type="common">lettuce slug</name>
    <dbReference type="NCBI Taxonomy" id="231223"/>
    <lineage>
        <taxon>Eukaryota</taxon>
        <taxon>Metazoa</taxon>
        <taxon>Spiralia</taxon>
        <taxon>Lophotrochozoa</taxon>
        <taxon>Mollusca</taxon>
        <taxon>Gastropoda</taxon>
        <taxon>Heterobranchia</taxon>
        <taxon>Euthyneura</taxon>
        <taxon>Panpulmonata</taxon>
        <taxon>Sacoglossa</taxon>
        <taxon>Placobranchoidea</taxon>
        <taxon>Plakobranchidae</taxon>
        <taxon>Elysia</taxon>
    </lineage>
</organism>
<reference evidence="2" key="1">
    <citation type="journal article" date="2023" name="G3 (Bethesda)">
        <title>A reference genome for the long-term kleptoplast-retaining sea slug Elysia crispata morphotype clarki.</title>
        <authorList>
            <person name="Eastman K.E."/>
            <person name="Pendleton A.L."/>
            <person name="Shaikh M.A."/>
            <person name="Suttiyut T."/>
            <person name="Ogas R."/>
            <person name="Tomko P."/>
            <person name="Gavelis G."/>
            <person name="Widhalm J.R."/>
            <person name="Wisecaver J.H."/>
        </authorList>
    </citation>
    <scope>NUCLEOTIDE SEQUENCE</scope>
    <source>
        <strain evidence="2">ECLA1</strain>
    </source>
</reference>
<keyword evidence="3" id="KW-1185">Reference proteome</keyword>
<feature type="region of interest" description="Disordered" evidence="1">
    <location>
        <begin position="1"/>
        <end position="36"/>
    </location>
</feature>
<comment type="caution">
    <text evidence="2">The sequence shown here is derived from an EMBL/GenBank/DDBJ whole genome shotgun (WGS) entry which is preliminary data.</text>
</comment>
<sequence length="485" mass="54125">MDSQEESEGSDIAVKDGDTKKSNAEENKSAVSSQTNTLYTSKTSGFDFKLPIQSSMSAPKVSTHKSDDIAARPKATPVRRSLQEFFDLPTSFHIPLTSDVNTPFGYQYSTLRRLEDSVLRDSENYTLKGADGNPAKIPARIREIITKNLSADELSGPLPGMSTQPTVSSLQEENRLLSSELNRVEDLLSASRAERDELGIKYNALSERRLSEIKTGRAEFPLSENVNCHVILKDSVDSLSPYELNSRRSPIAITKLLFVPRRSVLRTFSLSSDLAPKAAHGISRKIADELTGSRIVSGLVRRERRGDSRFSGQQTPDQGLPDWESSHDSHLSERNAQLCVLSVKAHPNVVRCRRGLAVFMSWKRKDCFTNATFTSACICLFLPLTLLTETRESPIQWYLLFFSVLPAHASFCVVVLASNCSKTYLLDSPYLKLHPLPTQPPMPLPTATRTSDFDRFWSESRVLDFAQLVSVNNIGLLRTEHSSYF</sequence>
<evidence type="ECO:0000256" key="1">
    <source>
        <dbReference type="SAM" id="MobiDB-lite"/>
    </source>
</evidence>
<gene>
    <name evidence="2" type="ORF">RRG08_035773</name>
</gene>
<evidence type="ECO:0000313" key="3">
    <source>
        <dbReference type="Proteomes" id="UP001283361"/>
    </source>
</evidence>
<protein>
    <submittedName>
        <fullName evidence="2">Uncharacterized protein</fullName>
    </submittedName>
</protein>
<name>A0AAE1DJI3_9GAST</name>
<feature type="compositionally biased region" description="Basic and acidic residues" evidence="1">
    <location>
        <begin position="13"/>
        <end position="28"/>
    </location>
</feature>
<dbReference type="AlphaFoldDB" id="A0AAE1DJI3"/>
<proteinExistence type="predicted"/>
<dbReference type="Proteomes" id="UP001283361">
    <property type="component" value="Unassembled WGS sequence"/>
</dbReference>
<accession>A0AAE1DJI3</accession>
<evidence type="ECO:0000313" key="2">
    <source>
        <dbReference type="EMBL" id="KAK3771718.1"/>
    </source>
</evidence>
<feature type="region of interest" description="Disordered" evidence="1">
    <location>
        <begin position="304"/>
        <end position="328"/>
    </location>
</feature>
<dbReference type="EMBL" id="JAWDGP010003691">
    <property type="protein sequence ID" value="KAK3771718.1"/>
    <property type="molecule type" value="Genomic_DNA"/>
</dbReference>